<proteinExistence type="predicted"/>
<reference evidence="1 2" key="1">
    <citation type="journal article" date="2014" name="Genome Announc.">
        <title>Draft Genome Sequences of Marine Flavobacterium Algibacter lectus Strains SS8 and NR4.</title>
        <authorList>
            <person name="Takatani N."/>
            <person name="Nakanishi M."/>
            <person name="Meirelles P."/>
            <person name="Mino S."/>
            <person name="Suda W."/>
            <person name="Oshima K."/>
            <person name="Hattori M."/>
            <person name="Ohkuma M."/>
            <person name="Hosokawa M."/>
            <person name="Miyashita K."/>
            <person name="Thompson F.L."/>
            <person name="Niwa A."/>
            <person name="Sawabe T."/>
            <person name="Sawabe T."/>
        </authorList>
    </citation>
    <scope>NUCLEOTIDE SEQUENCE [LARGE SCALE GENOMIC DNA]</scope>
    <source>
        <strain evidence="2">JCM19274</strain>
    </source>
</reference>
<sequence length="430" mass="50422">MMNLFNKLFKNQLGNDNVFPKEGDDGIVTIENDTIICEGNHGIYSCVVNLNDLQYAYIVIGQNNLVSLFLFDYHQNYIPVNYKGFKNVYETLSSRFKFNDPVFFESINKKEKFKKVIWRKQQSPTYQILATGYSDYADGFEIQSPRKQFINWNTTYSELEKSEHVFFQKSPYNQSILKFKYPIRIGNILLNDFGSYFDNKRKDVAVLNFYTHCFDNQGTDRSYNDLKEILKRDLNLDNKNYGYERDDQKNIHFGFKGINLSICYTYDSDWQFNGGYTSLSIENRRGYPELLMDIDYEKHLIISEALVFDKKVRTPTDYKRHVRIKRRPKKISEVFNESAVIWVDRENEKIGFSSNEFAQVFRTNEIESFCVQNVLPAKGSGGAYLEIVLNNGKHNYAIFNQACSFFDAYAEQIEKLTGKKLVFAEAYHDC</sequence>
<organism evidence="1 2">
    <name type="scientific">Algibacter lectus</name>
    <dbReference type="NCBI Taxonomy" id="221126"/>
    <lineage>
        <taxon>Bacteria</taxon>
        <taxon>Pseudomonadati</taxon>
        <taxon>Bacteroidota</taxon>
        <taxon>Flavobacteriia</taxon>
        <taxon>Flavobacteriales</taxon>
        <taxon>Flavobacteriaceae</taxon>
        <taxon>Algibacter</taxon>
    </lineage>
</organism>
<name>A0A090X2G1_9FLAO</name>
<dbReference type="RefSeq" id="WP_042501582.1">
    <property type="nucleotide sequence ID" value="NZ_BBNU01000034.1"/>
</dbReference>
<gene>
    <name evidence="1" type="ORF">JCM19274_2298</name>
</gene>
<comment type="caution">
    <text evidence="1">The sequence shown here is derived from an EMBL/GenBank/DDBJ whole genome shotgun (WGS) entry which is preliminary data.</text>
</comment>
<dbReference type="Proteomes" id="UP000029643">
    <property type="component" value="Unassembled WGS sequence"/>
</dbReference>
<accession>A0A090X2G1</accession>
<evidence type="ECO:0000313" key="1">
    <source>
        <dbReference type="EMBL" id="GAL82579.1"/>
    </source>
</evidence>
<protein>
    <submittedName>
        <fullName evidence="1">Uncharacterized protein</fullName>
    </submittedName>
</protein>
<evidence type="ECO:0000313" key="2">
    <source>
        <dbReference type="Proteomes" id="UP000029643"/>
    </source>
</evidence>
<dbReference type="AlphaFoldDB" id="A0A090X2G1"/>
<dbReference type="EMBL" id="BBNU01000034">
    <property type="protein sequence ID" value="GAL82579.1"/>
    <property type="molecule type" value="Genomic_DNA"/>
</dbReference>